<dbReference type="SMART" id="SM00267">
    <property type="entry name" value="GGDEF"/>
    <property type="match status" value="1"/>
</dbReference>
<evidence type="ECO:0000259" key="5">
    <source>
        <dbReference type="PROSITE" id="PS50887"/>
    </source>
</evidence>
<dbReference type="Gene3D" id="3.30.450.20">
    <property type="entry name" value="PAS domain"/>
    <property type="match status" value="1"/>
</dbReference>
<keyword evidence="1" id="KW-1133">Transmembrane helix</keyword>
<feature type="transmembrane region" description="Helical" evidence="1">
    <location>
        <begin position="32"/>
        <end position="48"/>
    </location>
</feature>
<dbReference type="SMART" id="SM00091">
    <property type="entry name" value="PAS"/>
    <property type="match status" value="1"/>
</dbReference>
<dbReference type="Gene3D" id="3.20.20.450">
    <property type="entry name" value="EAL domain"/>
    <property type="match status" value="1"/>
</dbReference>
<dbReference type="CDD" id="cd01948">
    <property type="entry name" value="EAL"/>
    <property type="match status" value="1"/>
</dbReference>
<keyword evidence="7" id="KW-1185">Reference proteome</keyword>
<feature type="transmembrane region" description="Helical" evidence="1">
    <location>
        <begin position="187"/>
        <end position="205"/>
    </location>
</feature>
<feature type="transmembrane region" description="Helical" evidence="1">
    <location>
        <begin position="60"/>
        <end position="78"/>
    </location>
</feature>
<dbReference type="Gene3D" id="3.30.70.270">
    <property type="match status" value="1"/>
</dbReference>
<dbReference type="InterPro" id="IPR035919">
    <property type="entry name" value="EAL_sf"/>
</dbReference>
<evidence type="ECO:0000313" key="6">
    <source>
        <dbReference type="EMBL" id="GIE47612.1"/>
    </source>
</evidence>
<feature type="transmembrane region" description="Helical" evidence="1">
    <location>
        <begin position="257"/>
        <end position="275"/>
    </location>
</feature>
<dbReference type="SMART" id="SM00052">
    <property type="entry name" value="EAL"/>
    <property type="match status" value="1"/>
</dbReference>
<dbReference type="Pfam" id="PF00563">
    <property type="entry name" value="EAL"/>
    <property type="match status" value="1"/>
</dbReference>
<gene>
    <name evidence="6" type="ORF">Ani05nite_11460</name>
</gene>
<dbReference type="InterPro" id="IPR035965">
    <property type="entry name" value="PAS-like_dom_sf"/>
</dbReference>
<dbReference type="PROSITE" id="PS50113">
    <property type="entry name" value="PAC"/>
    <property type="match status" value="1"/>
</dbReference>
<evidence type="ECO:0008006" key="8">
    <source>
        <dbReference type="Google" id="ProtNLM"/>
    </source>
</evidence>
<organism evidence="6 7">
    <name type="scientific">Actinoplanes nipponensis</name>
    <dbReference type="NCBI Taxonomy" id="135950"/>
    <lineage>
        <taxon>Bacteria</taxon>
        <taxon>Bacillati</taxon>
        <taxon>Actinomycetota</taxon>
        <taxon>Actinomycetes</taxon>
        <taxon>Micromonosporales</taxon>
        <taxon>Micromonosporaceae</taxon>
        <taxon>Actinoplanes</taxon>
    </lineage>
</organism>
<dbReference type="InterPro" id="IPR000014">
    <property type="entry name" value="PAS"/>
</dbReference>
<keyword evidence="1" id="KW-0472">Membrane</keyword>
<feature type="domain" description="PAC" evidence="3">
    <location>
        <begin position="540"/>
        <end position="591"/>
    </location>
</feature>
<dbReference type="PANTHER" id="PTHR44757">
    <property type="entry name" value="DIGUANYLATE CYCLASE DGCP"/>
    <property type="match status" value="1"/>
</dbReference>
<dbReference type="PROSITE" id="PS50887">
    <property type="entry name" value="GGDEF"/>
    <property type="match status" value="1"/>
</dbReference>
<dbReference type="NCBIfam" id="TIGR00254">
    <property type="entry name" value="GGDEF"/>
    <property type="match status" value="1"/>
</dbReference>
<dbReference type="InterPro" id="IPR043128">
    <property type="entry name" value="Rev_trsase/Diguanyl_cyclase"/>
</dbReference>
<dbReference type="SUPFAM" id="SSF55785">
    <property type="entry name" value="PYP-like sensor domain (PAS domain)"/>
    <property type="match status" value="1"/>
</dbReference>
<dbReference type="InterPro" id="IPR000160">
    <property type="entry name" value="GGDEF_dom"/>
</dbReference>
<reference evidence="6" key="1">
    <citation type="submission" date="2021-01" db="EMBL/GenBank/DDBJ databases">
        <title>Whole genome shotgun sequence of Actinoplanes nipponensis NBRC 14063.</title>
        <authorList>
            <person name="Komaki H."/>
            <person name="Tamura T."/>
        </authorList>
    </citation>
    <scope>NUCLEOTIDE SEQUENCE</scope>
    <source>
        <strain evidence="6">NBRC 14063</strain>
    </source>
</reference>
<evidence type="ECO:0000259" key="4">
    <source>
        <dbReference type="PROSITE" id="PS50883"/>
    </source>
</evidence>
<feature type="domain" description="EAL" evidence="4">
    <location>
        <begin position="764"/>
        <end position="1020"/>
    </location>
</feature>
<proteinExistence type="predicted"/>
<feature type="transmembrane region" description="Helical" evidence="1">
    <location>
        <begin position="123"/>
        <end position="143"/>
    </location>
</feature>
<name>A0A919JDK3_9ACTN</name>
<dbReference type="CDD" id="cd01949">
    <property type="entry name" value="GGDEF"/>
    <property type="match status" value="1"/>
</dbReference>
<keyword evidence="1" id="KW-0812">Transmembrane</keyword>
<dbReference type="PROSITE" id="PS50883">
    <property type="entry name" value="EAL"/>
    <property type="match status" value="1"/>
</dbReference>
<dbReference type="Pfam" id="PF00990">
    <property type="entry name" value="GGDEF"/>
    <property type="match status" value="1"/>
</dbReference>
<dbReference type="SUPFAM" id="SSF141868">
    <property type="entry name" value="EAL domain-like"/>
    <property type="match status" value="1"/>
</dbReference>
<evidence type="ECO:0000313" key="7">
    <source>
        <dbReference type="Proteomes" id="UP000647172"/>
    </source>
</evidence>
<dbReference type="AlphaFoldDB" id="A0A919JDK3"/>
<dbReference type="NCBIfam" id="TIGR00229">
    <property type="entry name" value="sensory_box"/>
    <property type="match status" value="1"/>
</dbReference>
<feature type="domain" description="PAS" evidence="2">
    <location>
        <begin position="469"/>
        <end position="505"/>
    </location>
</feature>
<accession>A0A919JDK3</accession>
<dbReference type="RefSeq" id="WP_203765777.1">
    <property type="nucleotide sequence ID" value="NZ_BAAAYJ010000065.1"/>
</dbReference>
<comment type="caution">
    <text evidence="6">The sequence shown here is derived from an EMBL/GenBank/DDBJ whole genome shotgun (WGS) entry which is preliminary data.</text>
</comment>
<dbReference type="Proteomes" id="UP000647172">
    <property type="component" value="Unassembled WGS sequence"/>
</dbReference>
<evidence type="ECO:0000259" key="2">
    <source>
        <dbReference type="PROSITE" id="PS50112"/>
    </source>
</evidence>
<sequence>MPTRLSAALFGAWMAVLGVVVAVAPVGQQAVLALAGISAVLAVVVGIRRHDPIRSGPWQLLAAAVALSVLGSAAYHAGPAAERVVGDLRLLGSGVLLIGYPLFALALYWFVRLRTGGRRDRGGLLDALTLTTGGALLAWTFVVGPHLRNAALPAVEQWVAVAFPVGDLLCLALLTRLFTASGRRLPAAGWLAAGVLALLLADVGSNLVSLRGDVGFLASFGRVPLYAAVGLAALSPSMAALTRPVATPPAELGRVRLALLALASLVAPAVLVLRVGADGEVPDLNVVAALSACTFLLVLARMAGVMASHRQALARERGLREAAAALVSAADADEVGEAVRTAVAQLLPADVPHRVVLAMAITEPEEPVSPAAAAQSDVDRATGTAARLVATRDVDWAVAVRLTQFNMVLRCPLVLQDRPTGDPLVGVLHVGGPTWALLGLQRACEVLATQVALALERIALSREVTRRNSEAYFRTLVQNTSDVILIVDEEDRVRYASPSAGHVLGGDPVGTALPDLIHPGDRPRLADVLATVRGGQGTQEGLDFRAVGRRRTEVMLEMHCRDLRADRTVAGLVVTLRDVTERRQLERELTHQAFHDSLTGLANRVLFTDRLRHALARGARDGSVVGVLFIDLDDFKIVNDTLGHATGDQLLIAVAARIAGALRADDTAARLGGDEFAALVENVQDPGAVEETAGRILAALAEPIVIEGGTLQAVASIGITTTPEADTADALLRQADLALYVAKGAGKNQWRRYQAHLHSAMVDRLELRSALDHAVNEGHFLLQYQPIVDLATDEAVGFEALVRWHHPQRGVIAPDEFIEVAEESGLIVPMGRWVLDQALHTVAQWRRILPRARQPYVSVNVSVRQFRQSGFVEQVRTSLEYAGVPARALMLEITETLLMGDDEQIWADLAVLQELGVRIAIDDFGTGYSSLGYLRQRPIDVLKIDKTFIDDMVGSEQQLALVAGIVSLARTLNLVVVAEGIEDATHRLILAQLGCPLGQGYYYSAPLDATEALAWLRDPQPLAVA</sequence>
<evidence type="ECO:0000259" key="3">
    <source>
        <dbReference type="PROSITE" id="PS50113"/>
    </source>
</evidence>
<dbReference type="InterPro" id="IPR000700">
    <property type="entry name" value="PAS-assoc_C"/>
</dbReference>
<dbReference type="InterPro" id="IPR001633">
    <property type="entry name" value="EAL_dom"/>
</dbReference>
<dbReference type="PANTHER" id="PTHR44757:SF2">
    <property type="entry name" value="BIOFILM ARCHITECTURE MAINTENANCE PROTEIN MBAA"/>
    <property type="match status" value="1"/>
</dbReference>
<evidence type="ECO:0000256" key="1">
    <source>
        <dbReference type="SAM" id="Phobius"/>
    </source>
</evidence>
<protein>
    <recommendedName>
        <fullName evidence="8">PAS domain S-box-containing protein/diguanylate cyclase (GGDEF) domain-containing protein</fullName>
    </recommendedName>
</protein>
<dbReference type="EMBL" id="BOMQ01000015">
    <property type="protein sequence ID" value="GIE47612.1"/>
    <property type="molecule type" value="Genomic_DNA"/>
</dbReference>
<dbReference type="SUPFAM" id="SSF55073">
    <property type="entry name" value="Nucleotide cyclase"/>
    <property type="match status" value="1"/>
</dbReference>
<dbReference type="Pfam" id="PF08448">
    <property type="entry name" value="PAS_4"/>
    <property type="match status" value="1"/>
</dbReference>
<feature type="domain" description="GGDEF" evidence="5">
    <location>
        <begin position="623"/>
        <end position="755"/>
    </location>
</feature>
<dbReference type="InterPro" id="IPR052155">
    <property type="entry name" value="Biofilm_reg_signaling"/>
</dbReference>
<feature type="transmembrane region" description="Helical" evidence="1">
    <location>
        <begin position="90"/>
        <end position="111"/>
    </location>
</feature>
<dbReference type="PROSITE" id="PS50112">
    <property type="entry name" value="PAS"/>
    <property type="match status" value="1"/>
</dbReference>
<feature type="transmembrane region" description="Helical" evidence="1">
    <location>
        <begin position="155"/>
        <end position="175"/>
    </location>
</feature>
<dbReference type="CDD" id="cd00130">
    <property type="entry name" value="PAS"/>
    <property type="match status" value="1"/>
</dbReference>
<dbReference type="InterPro" id="IPR029787">
    <property type="entry name" value="Nucleotide_cyclase"/>
</dbReference>
<dbReference type="InterPro" id="IPR013656">
    <property type="entry name" value="PAS_4"/>
</dbReference>
<feature type="transmembrane region" description="Helical" evidence="1">
    <location>
        <begin position="287"/>
        <end position="307"/>
    </location>
</feature>